<comment type="caution">
    <text evidence="2">The sequence shown here is derived from an EMBL/GenBank/DDBJ whole genome shotgun (WGS) entry which is preliminary data.</text>
</comment>
<gene>
    <name evidence="2" type="ORF">PSEWESI4_03870</name>
</gene>
<evidence type="ECO:0000256" key="1">
    <source>
        <dbReference type="SAM" id="MobiDB-lite"/>
    </source>
</evidence>
<sequence>MVNGREVCRDPNDNECIKVDGSNKCIMDEMQCNYVNLVLQCTVGDKPQRNCAYHNGKQVCTDPNDPNKLIDENSPDHPKNGGNADGDETNDPKEPGSEGGTAQDGDAAATNEAIKDLQDGLGGKIDKTNSLLEQIKKGLLGDDYSSDAEWTDEGAKASGEGAGGQIASALDTAVDEALEGSEAELKDALDALPGTVEGWFGVGGERLAGVGVLDNLFPSAVGCSDYRVNVGIPRYSFTLVVPTCELSRVKPLLEWLLWCLTAVGVWNIYMSGLRLENAKAIRGGF</sequence>
<keyword evidence="3" id="KW-1185">Reference proteome</keyword>
<dbReference type="EMBL" id="CAJFCI010000076">
    <property type="protein sequence ID" value="CAD5109565.1"/>
    <property type="molecule type" value="Genomic_DNA"/>
</dbReference>
<dbReference type="AlphaFoldDB" id="A0A7U7ESS9"/>
<evidence type="ECO:0000313" key="3">
    <source>
        <dbReference type="Proteomes" id="UP000583387"/>
    </source>
</evidence>
<name>A0A7U7ESS9_9GAMM</name>
<feature type="region of interest" description="Disordered" evidence="1">
    <location>
        <begin position="142"/>
        <end position="163"/>
    </location>
</feature>
<feature type="region of interest" description="Disordered" evidence="1">
    <location>
        <begin position="62"/>
        <end position="106"/>
    </location>
</feature>
<evidence type="ECO:0000313" key="2">
    <source>
        <dbReference type="EMBL" id="CAD5109565.1"/>
    </source>
</evidence>
<dbReference type="Proteomes" id="UP000583387">
    <property type="component" value="Unassembled WGS sequence"/>
</dbReference>
<protein>
    <submittedName>
        <fullName evidence="2">Uncharacterized protein</fullName>
    </submittedName>
</protein>
<organism evidence="2 3">
    <name type="scientific">Zestomonas carbonaria</name>
    <dbReference type="NCBI Taxonomy" id="2762745"/>
    <lineage>
        <taxon>Bacteria</taxon>
        <taxon>Pseudomonadati</taxon>
        <taxon>Pseudomonadota</taxon>
        <taxon>Gammaproteobacteria</taxon>
        <taxon>Pseudomonadales</taxon>
        <taxon>Pseudomonadaceae</taxon>
        <taxon>Zestomonas</taxon>
    </lineage>
</organism>
<feature type="compositionally biased region" description="Basic and acidic residues" evidence="1">
    <location>
        <begin position="68"/>
        <end position="79"/>
    </location>
</feature>
<proteinExistence type="predicted"/>
<accession>A0A7U7ESS9</accession>
<reference evidence="2 3" key="1">
    <citation type="submission" date="2020-08" db="EMBL/GenBank/DDBJ databases">
        <authorList>
            <person name="Criscuolo A."/>
        </authorList>
    </citation>
    <scope>NUCLEOTIDE SEQUENCE [LARGE SCALE GENOMIC DNA]</scope>
    <source>
        <strain evidence="2">CIP111764</strain>
    </source>
</reference>